<name>A0A3G3IIX4_9ARCH</name>
<dbReference type="InterPro" id="IPR000760">
    <property type="entry name" value="Inositol_monophosphatase-like"/>
</dbReference>
<comment type="catalytic activity">
    <reaction evidence="1">
        <text>beta-D-fructose 1,6-bisphosphate + H2O = beta-D-fructose 6-phosphate + phosphate</text>
        <dbReference type="Rhea" id="RHEA:11064"/>
        <dbReference type="ChEBI" id="CHEBI:15377"/>
        <dbReference type="ChEBI" id="CHEBI:32966"/>
        <dbReference type="ChEBI" id="CHEBI:43474"/>
        <dbReference type="ChEBI" id="CHEBI:57634"/>
        <dbReference type="EC" id="3.1.3.11"/>
    </reaction>
</comment>
<dbReference type="EC" id="3.1.3.11" evidence="2"/>
<feature type="binding site" evidence="7">
    <location>
        <position position="216"/>
    </location>
    <ligand>
        <name>Mg(2+)</name>
        <dbReference type="ChEBI" id="CHEBI:18420"/>
        <label>1</label>
        <note>catalytic</note>
    </ligand>
</feature>
<comment type="cofactor">
    <cofactor evidence="7">
        <name>Mg(2+)</name>
        <dbReference type="ChEBI" id="CHEBI:18420"/>
    </cofactor>
</comment>
<evidence type="ECO:0000256" key="4">
    <source>
        <dbReference type="ARBA" id="ARBA00022801"/>
    </source>
</evidence>
<dbReference type="Gene3D" id="3.30.540.10">
    <property type="entry name" value="Fructose-1,6-Bisphosphatase, subunit A, domain 1"/>
    <property type="match status" value="1"/>
</dbReference>
<dbReference type="PRINTS" id="PR00377">
    <property type="entry name" value="IMPHPHTASES"/>
</dbReference>
<dbReference type="Gene3D" id="3.40.190.80">
    <property type="match status" value="1"/>
</dbReference>
<dbReference type="InterPro" id="IPR020583">
    <property type="entry name" value="Inositol_monoP_metal-BS"/>
</dbReference>
<dbReference type="GO" id="GO:0042132">
    <property type="term" value="F:fructose 1,6-bisphosphate 1-phosphatase activity"/>
    <property type="evidence" value="ECO:0007669"/>
    <property type="project" value="UniProtKB-EC"/>
</dbReference>
<dbReference type="PROSITE" id="PS00629">
    <property type="entry name" value="IMP_1"/>
    <property type="match status" value="1"/>
</dbReference>
<evidence type="ECO:0000256" key="1">
    <source>
        <dbReference type="ARBA" id="ARBA00001273"/>
    </source>
</evidence>
<dbReference type="GO" id="GO:0007165">
    <property type="term" value="P:signal transduction"/>
    <property type="evidence" value="ECO:0007669"/>
    <property type="project" value="TreeGrafter"/>
</dbReference>
<dbReference type="GO" id="GO:0008934">
    <property type="term" value="F:inositol monophosphate 1-phosphatase activity"/>
    <property type="evidence" value="ECO:0007669"/>
    <property type="project" value="TreeGrafter"/>
</dbReference>
<accession>A0A3G3IIX4</accession>
<dbReference type="PANTHER" id="PTHR20854">
    <property type="entry name" value="INOSITOL MONOPHOSPHATASE"/>
    <property type="match status" value="1"/>
</dbReference>
<dbReference type="EMBL" id="CP017686">
    <property type="protein sequence ID" value="AYQ55679.1"/>
    <property type="molecule type" value="Genomic_DNA"/>
</dbReference>
<dbReference type="OMA" id="ERGLHPW"/>
<dbReference type="SUPFAM" id="SSF56655">
    <property type="entry name" value="Carbohydrate phosphatase"/>
    <property type="match status" value="1"/>
</dbReference>
<dbReference type="GeneID" id="41322346"/>
<reference evidence="8 9" key="1">
    <citation type="submission" date="2016-10" db="EMBL/GenBank/DDBJ databases">
        <title>Complete genome of the TMA-utilizing, human hosted archaeon Methanomethylophilus alvus Gen. nov, sp. nov., strain Mx-05, derived from a pure culture.</title>
        <authorList>
            <person name="Brugere J.-F."/>
            <person name="Ben Hania W."/>
            <person name="Chaudhary P.P."/>
            <person name="Gaci N."/>
            <person name="Borrel G."/>
            <person name="Cao Van Tuat L."/>
            <person name="Fardeau M.-L."/>
            <person name="Harris H.M.B."/>
            <person name="O'Toole P.W."/>
            <person name="Ollivier B."/>
        </authorList>
    </citation>
    <scope>NUCLEOTIDE SEQUENCE [LARGE SCALE GENOMIC DNA]</scope>
    <source>
        <strain evidence="8 9">Mx-05</strain>
    </source>
</reference>
<keyword evidence="3 7" id="KW-0479">Metal-binding</keyword>
<keyword evidence="5 7" id="KW-0460">Magnesium</keyword>
<evidence type="ECO:0000256" key="7">
    <source>
        <dbReference type="PIRSR" id="PIRSR600760-2"/>
    </source>
</evidence>
<sequence length="264" mass="29699">MQDPYSRELEVAADAVRRAADRYVRSDGGPSEEKENAVGSYDLVTYSDRQAQEDIIRTISAEFPGDLFIAEEGEENSLTDARTWVIDPIDGTLNYERGIPMFGTQLVLMVGKEPVMSVIYLPVPEEMFTATVADGVRLNGMPVKPCGGHDLKKCIVSTGDFSRKKQEWRDIHYALIGAMKDEVARIRMFGAACVDFAYLASGRTDIHIRFVNKLWDFMPGLFMARVSGAYVDEELLSEKRFLLLTRTAEEASQYRDIVLSQIDM</sequence>
<evidence type="ECO:0000313" key="8">
    <source>
        <dbReference type="EMBL" id="AYQ55679.1"/>
    </source>
</evidence>
<evidence type="ECO:0000313" key="9">
    <source>
        <dbReference type="Proteomes" id="UP000273278"/>
    </source>
</evidence>
<feature type="binding site" evidence="7">
    <location>
        <position position="87"/>
    </location>
    <ligand>
        <name>Mg(2+)</name>
        <dbReference type="ChEBI" id="CHEBI:18420"/>
        <label>1</label>
        <note>catalytic</note>
    </ligand>
</feature>
<evidence type="ECO:0000256" key="3">
    <source>
        <dbReference type="ARBA" id="ARBA00022723"/>
    </source>
</evidence>
<evidence type="ECO:0000256" key="6">
    <source>
        <dbReference type="ARBA" id="ARBA00038103"/>
    </source>
</evidence>
<dbReference type="GO" id="GO:0006020">
    <property type="term" value="P:inositol metabolic process"/>
    <property type="evidence" value="ECO:0007669"/>
    <property type="project" value="TreeGrafter"/>
</dbReference>
<proteinExistence type="inferred from homology"/>
<dbReference type="GO" id="GO:0046872">
    <property type="term" value="F:metal ion binding"/>
    <property type="evidence" value="ECO:0007669"/>
    <property type="project" value="UniProtKB-KW"/>
</dbReference>
<feature type="binding site" evidence="7">
    <location>
        <position position="71"/>
    </location>
    <ligand>
        <name>Mg(2+)</name>
        <dbReference type="ChEBI" id="CHEBI:18420"/>
        <label>1</label>
        <note>catalytic</note>
    </ligand>
</feature>
<dbReference type="Proteomes" id="UP000273278">
    <property type="component" value="Chromosome"/>
</dbReference>
<dbReference type="PANTHER" id="PTHR20854:SF4">
    <property type="entry name" value="INOSITOL-1-MONOPHOSPHATASE-RELATED"/>
    <property type="match status" value="1"/>
</dbReference>
<comment type="similarity">
    <text evidence="6">Belongs to the inositol monophosphatase superfamily. FBPase class 4 family.</text>
</comment>
<feature type="binding site" evidence="7">
    <location>
        <position position="89"/>
    </location>
    <ligand>
        <name>Mg(2+)</name>
        <dbReference type="ChEBI" id="CHEBI:18420"/>
        <label>1</label>
        <note>catalytic</note>
    </ligand>
</feature>
<evidence type="ECO:0000256" key="2">
    <source>
        <dbReference type="ARBA" id="ARBA00013093"/>
    </source>
</evidence>
<gene>
    <name evidence="8" type="ORF">BKD89_07745</name>
</gene>
<keyword evidence="4" id="KW-0378">Hydrolase</keyword>
<organism evidence="8 9">
    <name type="scientific">Methanomethylophilus alvi</name>
    <dbReference type="NCBI Taxonomy" id="1291540"/>
    <lineage>
        <taxon>Archaea</taxon>
        <taxon>Methanobacteriati</taxon>
        <taxon>Thermoplasmatota</taxon>
        <taxon>Thermoplasmata</taxon>
        <taxon>Methanomassiliicoccales</taxon>
        <taxon>Methanomethylophilaceae</taxon>
        <taxon>Methanomethylophilus</taxon>
    </lineage>
</organism>
<dbReference type="AlphaFoldDB" id="A0A3G3IIX4"/>
<feature type="binding site" evidence="7">
    <location>
        <position position="90"/>
    </location>
    <ligand>
        <name>Mg(2+)</name>
        <dbReference type="ChEBI" id="CHEBI:18420"/>
        <label>2</label>
    </ligand>
</feature>
<dbReference type="RefSeq" id="WP_015505460.1">
    <property type="nucleotide sequence ID" value="NZ_CAYASN010000027.1"/>
</dbReference>
<evidence type="ECO:0000256" key="5">
    <source>
        <dbReference type="ARBA" id="ARBA00022842"/>
    </source>
</evidence>
<protein>
    <recommendedName>
        <fullName evidence="2">fructose-bisphosphatase</fullName>
        <ecNumber evidence="2">3.1.3.11</ecNumber>
    </recommendedName>
</protein>
<dbReference type="Pfam" id="PF00459">
    <property type="entry name" value="Inositol_P"/>
    <property type="match status" value="1"/>
</dbReference>